<accession>A0A9W6QUT1</accession>
<dbReference type="EMBL" id="BSTI01000001">
    <property type="protein sequence ID" value="GLY63959.1"/>
    <property type="molecule type" value="Genomic_DNA"/>
</dbReference>
<dbReference type="Pfam" id="PF00589">
    <property type="entry name" value="Phage_integrase"/>
    <property type="match status" value="1"/>
</dbReference>
<evidence type="ECO:0000256" key="1">
    <source>
        <dbReference type="ARBA" id="ARBA00008857"/>
    </source>
</evidence>
<dbReference type="Proteomes" id="UP001165136">
    <property type="component" value="Unassembled WGS sequence"/>
</dbReference>
<keyword evidence="6" id="KW-1185">Reference proteome</keyword>
<name>A0A9W6QUT1_9PSEU</name>
<feature type="domain" description="Tyr recombinase" evidence="4">
    <location>
        <begin position="1"/>
        <end position="184"/>
    </location>
</feature>
<dbReference type="InterPro" id="IPR013762">
    <property type="entry name" value="Integrase-like_cat_sf"/>
</dbReference>
<dbReference type="InterPro" id="IPR002104">
    <property type="entry name" value="Integrase_catalytic"/>
</dbReference>
<keyword evidence="2" id="KW-0238">DNA-binding</keyword>
<sequence length="188" mass="21090">MRAGLRRDKKAVERDVPALVDFMLGTGMRIGEVLAVTWAALDLEAGTVEMRATVVRKKGVGLVLQPKPKSESGWRRLHLPPWLVLLLQTREHVENEWNVVFPSQLGKLRDRSNTNADLREAMDPIGFGWVTSHNFRKTAATLLDEAGLTVREIADQLGHKRVSMTLDTYFGRKQASPKVAELLRVIGE</sequence>
<comment type="caution">
    <text evidence="5">The sequence shown here is derived from an EMBL/GenBank/DDBJ whole genome shotgun (WGS) entry which is preliminary data.</text>
</comment>
<dbReference type="GO" id="GO:0003677">
    <property type="term" value="F:DNA binding"/>
    <property type="evidence" value="ECO:0007669"/>
    <property type="project" value="UniProtKB-KW"/>
</dbReference>
<keyword evidence="3" id="KW-0233">DNA recombination</keyword>
<organism evidence="5 6">
    <name type="scientific">Amycolatopsis taiwanensis</name>
    <dbReference type="NCBI Taxonomy" id="342230"/>
    <lineage>
        <taxon>Bacteria</taxon>
        <taxon>Bacillati</taxon>
        <taxon>Actinomycetota</taxon>
        <taxon>Actinomycetes</taxon>
        <taxon>Pseudonocardiales</taxon>
        <taxon>Pseudonocardiaceae</taxon>
        <taxon>Amycolatopsis</taxon>
    </lineage>
</organism>
<dbReference type="PANTHER" id="PTHR30349:SF41">
    <property type="entry name" value="INTEGRASE_RECOMBINASE PROTEIN MJ0367-RELATED"/>
    <property type="match status" value="1"/>
</dbReference>
<dbReference type="GO" id="GO:0006310">
    <property type="term" value="P:DNA recombination"/>
    <property type="evidence" value="ECO:0007669"/>
    <property type="project" value="UniProtKB-KW"/>
</dbReference>
<dbReference type="InterPro" id="IPR050090">
    <property type="entry name" value="Tyrosine_recombinase_XerCD"/>
</dbReference>
<dbReference type="SUPFAM" id="SSF56349">
    <property type="entry name" value="DNA breaking-rejoining enzymes"/>
    <property type="match status" value="1"/>
</dbReference>
<dbReference type="CDD" id="cd01189">
    <property type="entry name" value="INT_ICEBs1_C_like"/>
    <property type="match status" value="1"/>
</dbReference>
<dbReference type="GO" id="GO:0015074">
    <property type="term" value="P:DNA integration"/>
    <property type="evidence" value="ECO:0007669"/>
    <property type="project" value="InterPro"/>
</dbReference>
<evidence type="ECO:0000259" key="4">
    <source>
        <dbReference type="PROSITE" id="PS51898"/>
    </source>
</evidence>
<evidence type="ECO:0000256" key="3">
    <source>
        <dbReference type="ARBA" id="ARBA00023172"/>
    </source>
</evidence>
<evidence type="ECO:0000313" key="5">
    <source>
        <dbReference type="EMBL" id="GLY63959.1"/>
    </source>
</evidence>
<dbReference type="InterPro" id="IPR011010">
    <property type="entry name" value="DNA_brk_join_enz"/>
</dbReference>
<evidence type="ECO:0000256" key="2">
    <source>
        <dbReference type="ARBA" id="ARBA00023125"/>
    </source>
</evidence>
<proteinExistence type="inferred from homology"/>
<dbReference type="PANTHER" id="PTHR30349">
    <property type="entry name" value="PHAGE INTEGRASE-RELATED"/>
    <property type="match status" value="1"/>
</dbReference>
<evidence type="ECO:0000313" key="6">
    <source>
        <dbReference type="Proteomes" id="UP001165136"/>
    </source>
</evidence>
<reference evidence="5" key="1">
    <citation type="submission" date="2023-03" db="EMBL/GenBank/DDBJ databases">
        <title>Amycolatopsis taiwanensis NBRC 103393.</title>
        <authorList>
            <person name="Ichikawa N."/>
            <person name="Sato H."/>
            <person name="Tonouchi N."/>
        </authorList>
    </citation>
    <scope>NUCLEOTIDE SEQUENCE</scope>
    <source>
        <strain evidence="5">NBRC 103393</strain>
    </source>
</reference>
<dbReference type="AlphaFoldDB" id="A0A9W6QUT1"/>
<comment type="similarity">
    <text evidence="1">Belongs to the 'phage' integrase family.</text>
</comment>
<dbReference type="PROSITE" id="PS51898">
    <property type="entry name" value="TYR_RECOMBINASE"/>
    <property type="match status" value="1"/>
</dbReference>
<dbReference type="Gene3D" id="1.10.443.10">
    <property type="entry name" value="Intergrase catalytic core"/>
    <property type="match status" value="1"/>
</dbReference>
<protein>
    <recommendedName>
        <fullName evidence="4">Tyr recombinase domain-containing protein</fullName>
    </recommendedName>
</protein>
<dbReference type="RefSeq" id="WP_052372690.1">
    <property type="nucleotide sequence ID" value="NZ_BSTI01000001.1"/>
</dbReference>
<gene>
    <name evidence="5" type="ORF">Atai01_05780</name>
</gene>